<keyword evidence="2" id="KW-0812">Transmembrane</keyword>
<keyword evidence="2" id="KW-1133">Transmembrane helix</keyword>
<dbReference type="PANTHER" id="PTHR43298:SF2">
    <property type="entry name" value="FMN_FAD EXPORTER YEEO-RELATED"/>
    <property type="match status" value="1"/>
</dbReference>
<feature type="transmembrane region" description="Helical" evidence="2">
    <location>
        <begin position="45"/>
        <end position="69"/>
    </location>
</feature>
<comment type="caution">
    <text evidence="3">The sequence shown here is derived from an EMBL/GenBank/DDBJ whole genome shotgun (WGS) entry which is preliminary data.</text>
</comment>
<keyword evidence="4" id="KW-1185">Reference proteome</keyword>
<accession>A0ABY3N0F9</accession>
<evidence type="ECO:0000313" key="3">
    <source>
        <dbReference type="EMBL" id="TYK66973.1"/>
    </source>
</evidence>
<feature type="transmembrane region" description="Helical" evidence="2">
    <location>
        <begin position="322"/>
        <end position="345"/>
    </location>
</feature>
<sequence>MNAEQLRSIYLRKNLSLAWPLAFNALLMQSMLIIDLLLISPLGEVSLAAMGIATTIIAFFLGLQIALANGTQLIVGRIFGAKDKARLQKAFGSGLFISVSAALIFILLLVLWSDNLTGLLTQDPFIAEQIHNYLSVAQYILLFNAITQTITVYLNGQGNTKTSLQVYLIEVPFNALMSYLLIFGVDNVSMGLGVVGAAYGSLAAVLLRLILLFSYVLKQKVLPEVKRKTYLDVTAIKAHFTEIMPIAANFLVLSVGNTVYQLLFSQLNIYSYVAITLVFPWLRIATQLIVAWAQASAISITQAIGQGNINHIKPIIDSCLKLGAVLACLVALCLYGFSLSVELIYPKVEQQTLIALASITPLYVLLPLIRTYNTISGNCLRAMGKSMQVLNIHFVTQWVIVLPLASYFILVAELPLFWAFALLPLEELLKSVPFHYMLKNYRI</sequence>
<dbReference type="EMBL" id="PJAI02000001">
    <property type="protein sequence ID" value="TYK66973.1"/>
    <property type="molecule type" value="Genomic_DNA"/>
</dbReference>
<dbReference type="InterPro" id="IPR050222">
    <property type="entry name" value="MATE_MdtK"/>
</dbReference>
<proteinExistence type="predicted"/>
<dbReference type="Pfam" id="PF01554">
    <property type="entry name" value="MatE"/>
    <property type="match status" value="2"/>
</dbReference>
<feature type="transmembrane region" description="Helical" evidence="2">
    <location>
        <begin position="197"/>
        <end position="217"/>
    </location>
</feature>
<reference evidence="3 4" key="1">
    <citation type="submission" date="2019-08" db="EMBL/GenBank/DDBJ databases">
        <title>Microbe sample from Colwellia echini.</title>
        <authorList>
            <person name="Christiansen L."/>
            <person name="Pathiraja D."/>
            <person name="Schultz-Johansen M."/>
            <person name="Choi I.-G."/>
            <person name="Stougaard P."/>
        </authorList>
    </citation>
    <scope>NUCLEOTIDE SEQUENCE [LARGE SCALE GENOMIC DNA]</scope>
    <source>
        <strain evidence="3 4">A3</strain>
    </source>
</reference>
<dbReference type="InterPro" id="IPR002528">
    <property type="entry name" value="MATE_fam"/>
</dbReference>
<gene>
    <name evidence="3" type="ORF">CWS31_000035</name>
</gene>
<evidence type="ECO:0000256" key="2">
    <source>
        <dbReference type="SAM" id="Phobius"/>
    </source>
</evidence>
<dbReference type="Proteomes" id="UP000815846">
    <property type="component" value="Unassembled WGS sequence"/>
</dbReference>
<keyword evidence="2" id="KW-0472">Membrane</keyword>
<feature type="transmembrane region" description="Helical" evidence="2">
    <location>
        <begin position="90"/>
        <end position="113"/>
    </location>
</feature>
<feature type="transmembrane region" description="Helical" evidence="2">
    <location>
        <begin position="21"/>
        <end position="39"/>
    </location>
</feature>
<feature type="transmembrane region" description="Helical" evidence="2">
    <location>
        <begin position="166"/>
        <end position="185"/>
    </location>
</feature>
<keyword evidence="1" id="KW-0813">Transport</keyword>
<protein>
    <submittedName>
        <fullName evidence="3">MATE family efflux transporter</fullName>
    </submittedName>
</protein>
<dbReference type="RefSeq" id="WP_101343124.1">
    <property type="nucleotide sequence ID" value="NZ_PJAI02000001.1"/>
</dbReference>
<feature type="transmembrane region" description="Helical" evidence="2">
    <location>
        <begin position="269"/>
        <end position="293"/>
    </location>
</feature>
<dbReference type="PANTHER" id="PTHR43298">
    <property type="entry name" value="MULTIDRUG RESISTANCE PROTEIN NORM-RELATED"/>
    <property type="match status" value="1"/>
</dbReference>
<evidence type="ECO:0000313" key="4">
    <source>
        <dbReference type="Proteomes" id="UP000815846"/>
    </source>
</evidence>
<feature type="transmembrane region" description="Helical" evidence="2">
    <location>
        <begin position="238"/>
        <end position="263"/>
    </location>
</feature>
<name>A0ABY3N0F9_9GAMM</name>
<evidence type="ECO:0000256" key="1">
    <source>
        <dbReference type="ARBA" id="ARBA00022448"/>
    </source>
</evidence>
<feature type="transmembrane region" description="Helical" evidence="2">
    <location>
        <begin position="133"/>
        <end position="154"/>
    </location>
</feature>
<organism evidence="3 4">
    <name type="scientific">Colwellia echini</name>
    <dbReference type="NCBI Taxonomy" id="1982103"/>
    <lineage>
        <taxon>Bacteria</taxon>
        <taxon>Pseudomonadati</taxon>
        <taxon>Pseudomonadota</taxon>
        <taxon>Gammaproteobacteria</taxon>
        <taxon>Alteromonadales</taxon>
        <taxon>Colwelliaceae</taxon>
        <taxon>Colwellia</taxon>
    </lineage>
</organism>
<feature type="transmembrane region" description="Helical" evidence="2">
    <location>
        <begin position="351"/>
        <end position="369"/>
    </location>
</feature>
<feature type="transmembrane region" description="Helical" evidence="2">
    <location>
        <begin position="390"/>
        <end position="410"/>
    </location>
</feature>